<accession>A0A1F5KP89</accession>
<dbReference type="AlphaFoldDB" id="A0A1F5KP89"/>
<dbReference type="Pfam" id="PF22725">
    <property type="entry name" value="GFO_IDH_MocA_C3"/>
    <property type="match status" value="1"/>
</dbReference>
<evidence type="ECO:0000313" key="4">
    <source>
        <dbReference type="Proteomes" id="UP000178565"/>
    </source>
</evidence>
<dbReference type="InterPro" id="IPR055170">
    <property type="entry name" value="GFO_IDH_MocA-like_dom"/>
</dbReference>
<dbReference type="EMBL" id="MFDM01000023">
    <property type="protein sequence ID" value="OGE42660.1"/>
    <property type="molecule type" value="Genomic_DNA"/>
</dbReference>
<evidence type="ECO:0000313" key="3">
    <source>
        <dbReference type="EMBL" id="OGE42660.1"/>
    </source>
</evidence>
<organism evidence="3 4">
    <name type="scientific">Candidatus Daviesbacteria bacterium RIFCSPLOWO2_01_FULL_39_12</name>
    <dbReference type="NCBI Taxonomy" id="1797785"/>
    <lineage>
        <taxon>Bacteria</taxon>
        <taxon>Candidatus Daviesiibacteriota</taxon>
    </lineage>
</organism>
<dbReference type="InterPro" id="IPR051450">
    <property type="entry name" value="Gfo/Idh/MocA_Oxidoreductases"/>
</dbReference>
<sequence length="335" mass="38040">MKLKVGVIGLGYWGPNFVRNFIRYERTQLVWVCDISEKALKKTCQGYPYLKSTQNYHDLLKDNSLDLIIITTPPNSHYIIAKKALEAKKHVIVAKPLALSSKGANDLLKLANENNLLLHTDLTYLYTAAVRTIKNLIDKGAVGNPLYYDSIRTNLGLIQQDVNVIWDLAIHDLSIIDYWFNLKPEKVFAVASKHNENSKTEEMAHISVTYQNHFIAHIHVSWLSPVKIRTTLVGGTNKMVYFDDLQPDEKIKIYDKGVKIASDSITPFKPAYRSGNIITPTLSQEEALFLEIRDTTNQIMRKSINYLNAQLSIRILKILEACDKSIKTGHSTAIR</sequence>
<feature type="domain" description="Gfo/Idh/MocA-like oxidoreductase N-terminal" evidence="1">
    <location>
        <begin position="3"/>
        <end position="119"/>
    </location>
</feature>
<dbReference type="SUPFAM" id="SSF51735">
    <property type="entry name" value="NAD(P)-binding Rossmann-fold domains"/>
    <property type="match status" value="1"/>
</dbReference>
<evidence type="ECO:0008006" key="5">
    <source>
        <dbReference type="Google" id="ProtNLM"/>
    </source>
</evidence>
<dbReference type="Proteomes" id="UP000178565">
    <property type="component" value="Unassembled WGS sequence"/>
</dbReference>
<dbReference type="InterPro" id="IPR000683">
    <property type="entry name" value="Gfo/Idh/MocA-like_OxRdtase_N"/>
</dbReference>
<dbReference type="Gene3D" id="3.40.50.720">
    <property type="entry name" value="NAD(P)-binding Rossmann-like Domain"/>
    <property type="match status" value="1"/>
</dbReference>
<feature type="domain" description="GFO/IDH/MocA-like oxidoreductase" evidence="2">
    <location>
        <begin position="130"/>
        <end position="234"/>
    </location>
</feature>
<proteinExistence type="predicted"/>
<dbReference type="InterPro" id="IPR036291">
    <property type="entry name" value="NAD(P)-bd_dom_sf"/>
</dbReference>
<dbReference type="SUPFAM" id="SSF55347">
    <property type="entry name" value="Glyceraldehyde-3-phosphate dehydrogenase-like, C-terminal domain"/>
    <property type="match status" value="1"/>
</dbReference>
<dbReference type="Gene3D" id="3.30.360.10">
    <property type="entry name" value="Dihydrodipicolinate Reductase, domain 2"/>
    <property type="match status" value="1"/>
</dbReference>
<dbReference type="GO" id="GO:0000166">
    <property type="term" value="F:nucleotide binding"/>
    <property type="evidence" value="ECO:0007669"/>
    <property type="project" value="InterPro"/>
</dbReference>
<dbReference type="PANTHER" id="PTHR43377:SF6">
    <property type="entry name" value="GFO_IDH_MOCA-LIKE OXIDOREDUCTASE N-TERMINAL DOMAIN-CONTAINING PROTEIN"/>
    <property type="match status" value="1"/>
</dbReference>
<reference evidence="3 4" key="1">
    <citation type="journal article" date="2016" name="Nat. Commun.">
        <title>Thousands of microbial genomes shed light on interconnected biogeochemical processes in an aquifer system.</title>
        <authorList>
            <person name="Anantharaman K."/>
            <person name="Brown C.T."/>
            <person name="Hug L.A."/>
            <person name="Sharon I."/>
            <person name="Castelle C.J."/>
            <person name="Probst A.J."/>
            <person name="Thomas B.C."/>
            <person name="Singh A."/>
            <person name="Wilkins M.J."/>
            <person name="Karaoz U."/>
            <person name="Brodie E.L."/>
            <person name="Williams K.H."/>
            <person name="Hubbard S.S."/>
            <person name="Banfield J.F."/>
        </authorList>
    </citation>
    <scope>NUCLEOTIDE SEQUENCE [LARGE SCALE GENOMIC DNA]</scope>
</reference>
<gene>
    <name evidence="3" type="ORF">A3B45_00455</name>
</gene>
<evidence type="ECO:0000259" key="2">
    <source>
        <dbReference type="Pfam" id="PF22725"/>
    </source>
</evidence>
<comment type="caution">
    <text evidence="3">The sequence shown here is derived from an EMBL/GenBank/DDBJ whole genome shotgun (WGS) entry which is preliminary data.</text>
</comment>
<protein>
    <recommendedName>
        <fullName evidence="5">Oxidoreductase</fullName>
    </recommendedName>
</protein>
<evidence type="ECO:0000259" key="1">
    <source>
        <dbReference type="Pfam" id="PF01408"/>
    </source>
</evidence>
<dbReference type="PANTHER" id="PTHR43377">
    <property type="entry name" value="BILIVERDIN REDUCTASE A"/>
    <property type="match status" value="1"/>
</dbReference>
<dbReference type="Pfam" id="PF01408">
    <property type="entry name" value="GFO_IDH_MocA"/>
    <property type="match status" value="1"/>
</dbReference>
<dbReference type="STRING" id="1797785.A3B45_00455"/>
<name>A0A1F5KP89_9BACT</name>